<dbReference type="InterPro" id="IPR015946">
    <property type="entry name" value="KH_dom-like_a/b"/>
</dbReference>
<evidence type="ECO:0000256" key="1">
    <source>
        <dbReference type="SAM" id="Phobius"/>
    </source>
</evidence>
<reference evidence="2" key="1">
    <citation type="journal article" date="2014" name="Int. J. Syst. Evol. Microbiol.">
        <title>Complete genome sequence of Corynebacterium casei LMG S-19264T (=DSM 44701T), isolated from a smear-ripened cheese.</title>
        <authorList>
            <consortium name="US DOE Joint Genome Institute (JGI-PGF)"/>
            <person name="Walter F."/>
            <person name="Albersmeier A."/>
            <person name="Kalinowski J."/>
            <person name="Ruckert C."/>
        </authorList>
    </citation>
    <scope>NUCLEOTIDE SEQUENCE</scope>
    <source>
        <strain evidence="2">CGMCC 1.15371</strain>
    </source>
</reference>
<dbReference type="InterPro" id="IPR003718">
    <property type="entry name" value="OsmC/Ohr_fam"/>
</dbReference>
<gene>
    <name evidence="2" type="ORF">GCM10011391_25180</name>
</gene>
<dbReference type="InterPro" id="IPR036102">
    <property type="entry name" value="OsmC/Ohrsf"/>
</dbReference>
<evidence type="ECO:0000313" key="3">
    <source>
        <dbReference type="Proteomes" id="UP000628775"/>
    </source>
</evidence>
<dbReference type="Pfam" id="PF02566">
    <property type="entry name" value="OsmC"/>
    <property type="match status" value="1"/>
</dbReference>
<accession>A0A8J2YIG7</accession>
<keyword evidence="1" id="KW-0812">Transmembrane</keyword>
<keyword evidence="1" id="KW-0472">Membrane</keyword>
<dbReference type="PANTHER" id="PTHR34352:SF1">
    <property type="entry name" value="PROTEIN YHFA"/>
    <property type="match status" value="1"/>
</dbReference>
<name>A0A8J2YIG7_9BACL</name>
<evidence type="ECO:0000313" key="2">
    <source>
        <dbReference type="EMBL" id="GGE45311.1"/>
    </source>
</evidence>
<dbReference type="Gene3D" id="3.30.300.20">
    <property type="match status" value="1"/>
</dbReference>
<reference evidence="2" key="2">
    <citation type="submission" date="2020-09" db="EMBL/GenBank/DDBJ databases">
        <authorList>
            <person name="Sun Q."/>
            <person name="Zhou Y."/>
        </authorList>
    </citation>
    <scope>NUCLEOTIDE SEQUENCE</scope>
    <source>
        <strain evidence="2">CGMCC 1.15371</strain>
    </source>
</reference>
<keyword evidence="3" id="KW-1185">Reference proteome</keyword>
<dbReference type="EMBL" id="BMIR01000011">
    <property type="protein sequence ID" value="GGE45311.1"/>
    <property type="molecule type" value="Genomic_DNA"/>
</dbReference>
<dbReference type="AlphaFoldDB" id="A0A8J2YIG7"/>
<dbReference type="PANTHER" id="PTHR34352">
    <property type="entry name" value="PROTEIN YHFA"/>
    <property type="match status" value="1"/>
</dbReference>
<dbReference type="SUPFAM" id="SSF82784">
    <property type="entry name" value="OsmC-like"/>
    <property type="match status" value="1"/>
</dbReference>
<dbReference type="Proteomes" id="UP000628775">
    <property type="component" value="Unassembled WGS sequence"/>
</dbReference>
<keyword evidence="1" id="KW-1133">Transmembrane helix</keyword>
<evidence type="ECO:0008006" key="4">
    <source>
        <dbReference type="Google" id="ProtNLM"/>
    </source>
</evidence>
<proteinExistence type="predicted"/>
<comment type="caution">
    <text evidence="2">The sequence shown here is derived from an EMBL/GenBank/DDBJ whole genome shotgun (WGS) entry which is preliminary data.</text>
</comment>
<organism evidence="2 3">
    <name type="scientific">Pullulanibacillus camelliae</name>
    <dbReference type="NCBI Taxonomy" id="1707096"/>
    <lineage>
        <taxon>Bacteria</taxon>
        <taxon>Bacillati</taxon>
        <taxon>Bacillota</taxon>
        <taxon>Bacilli</taxon>
        <taxon>Bacillales</taxon>
        <taxon>Sporolactobacillaceae</taxon>
        <taxon>Pullulanibacillus</taxon>
    </lineage>
</organism>
<protein>
    <recommendedName>
        <fullName evidence="4">OsmC family peroxiredoxin</fullName>
    </recommendedName>
</protein>
<sequence length="127" mass="14333">MMEFKMTEDGFTTETAFGPLHISADETAGFLPVQLMVASVAICSGTVIRKILKKKRKKIEAFRIQTEVVRNPDAADRIESIHMTFQISAQGLSEEAMERILHLTRKHCSMVQSVHESIHITESFELV</sequence>
<feature type="transmembrane region" description="Helical" evidence="1">
    <location>
        <begin position="29"/>
        <end position="48"/>
    </location>
</feature>